<dbReference type="KEGG" id="glt:GlitD10_1455"/>
<reference evidence="3 4" key="1">
    <citation type="submission" date="2016-10" db="EMBL/GenBank/DDBJ databases">
        <title>Description of Gloeomargarita lithophora gen. nov., sp. nov., a thylakoid-bearing basal-branching cyanobacterium with intracellular carbonates, and proposal for Gloeomargaritales ord. nov.</title>
        <authorList>
            <person name="Moreira D."/>
            <person name="Tavera R."/>
            <person name="Benzerara K."/>
            <person name="Skouri-Panet F."/>
            <person name="Couradeau E."/>
            <person name="Gerard E."/>
            <person name="Loussert C."/>
            <person name="Novelo E."/>
            <person name="Zivanovic Y."/>
            <person name="Lopez-Garcia P."/>
        </authorList>
    </citation>
    <scope>NUCLEOTIDE SEQUENCE [LARGE SCALE GENOMIC DNA]</scope>
    <source>
        <strain evidence="3 4">D10</strain>
    </source>
</reference>
<evidence type="ECO:0000256" key="2">
    <source>
        <dbReference type="SAM" id="Phobius"/>
    </source>
</evidence>
<accession>A0A1J0ACY1</accession>
<keyword evidence="2" id="KW-0472">Membrane</keyword>
<evidence type="ECO:0000313" key="4">
    <source>
        <dbReference type="Proteomes" id="UP000180235"/>
    </source>
</evidence>
<feature type="coiled-coil region" evidence="1">
    <location>
        <begin position="9"/>
        <end position="68"/>
    </location>
</feature>
<keyword evidence="2" id="KW-1133">Transmembrane helix</keyword>
<dbReference type="Proteomes" id="UP000180235">
    <property type="component" value="Chromosome"/>
</dbReference>
<organism evidence="3 4">
    <name type="scientific">Gloeomargarita lithophora Alchichica-D10</name>
    <dbReference type="NCBI Taxonomy" id="1188229"/>
    <lineage>
        <taxon>Bacteria</taxon>
        <taxon>Bacillati</taxon>
        <taxon>Cyanobacteriota</taxon>
        <taxon>Cyanophyceae</taxon>
        <taxon>Gloeomargaritales</taxon>
        <taxon>Gloeomargaritaceae</taxon>
        <taxon>Gloeomargarita</taxon>
    </lineage>
</organism>
<evidence type="ECO:0000313" key="3">
    <source>
        <dbReference type="EMBL" id="APB33777.1"/>
    </source>
</evidence>
<keyword evidence="4" id="KW-1185">Reference proteome</keyword>
<dbReference type="OrthoDB" id="573734at2"/>
<gene>
    <name evidence="3" type="ORF">GlitD10_1455</name>
</gene>
<dbReference type="AlphaFoldDB" id="A0A1J0ACY1"/>
<sequence length="103" mass="11799">MNSASEPTLNDVLQELRGLRQDVNELKRDVDGLKQDVDALKQDVDALKQELTAEVKRWDERYYQLSKDTLGFARYVIVSGVIVAVLAPVFRFGIEQFLIPFRS</sequence>
<protein>
    <submittedName>
        <fullName evidence="3">Uncharacterized protein</fullName>
    </submittedName>
</protein>
<dbReference type="Gene3D" id="1.20.5.190">
    <property type="match status" value="1"/>
</dbReference>
<dbReference type="SUPFAM" id="SSF58042">
    <property type="entry name" value="Outer membrane lipoprotein"/>
    <property type="match status" value="1"/>
</dbReference>
<dbReference type="RefSeq" id="WP_071454313.1">
    <property type="nucleotide sequence ID" value="NZ_CP017675.1"/>
</dbReference>
<keyword evidence="2" id="KW-0812">Transmembrane</keyword>
<feature type="transmembrane region" description="Helical" evidence="2">
    <location>
        <begin position="72"/>
        <end position="94"/>
    </location>
</feature>
<dbReference type="EMBL" id="CP017675">
    <property type="protein sequence ID" value="APB33777.1"/>
    <property type="molecule type" value="Genomic_DNA"/>
</dbReference>
<evidence type="ECO:0000256" key="1">
    <source>
        <dbReference type="SAM" id="Coils"/>
    </source>
</evidence>
<keyword evidence="1" id="KW-0175">Coiled coil</keyword>
<proteinExistence type="predicted"/>
<name>A0A1J0ACY1_9CYAN</name>